<dbReference type="GeneID" id="5724630"/>
<reference evidence="4" key="2">
    <citation type="submission" date="2017-07" db="EMBL/GenBank/DDBJ databases">
        <title>WGS assembly of Chlamydomonas reinhardtii.</title>
        <authorList>
            <consortium name="Chlamydomonas Annotation Team"/>
            <consortium name="JGI Annotation Team"/>
            <person name="Merchant S.S."/>
            <person name="Prochnik S.E."/>
            <person name="Vallon O."/>
            <person name="Harris E.H."/>
            <person name="Karpowicz S.J."/>
            <person name="Witman G.B."/>
            <person name="Terry A."/>
            <person name="Salamov A."/>
            <person name="Fritz-Laylin L.K."/>
            <person name="Marechal-Drouard L."/>
            <person name="Marshall W.F."/>
            <person name="Qu L.H."/>
            <person name="Nelson D.R."/>
            <person name="Sanderfoot A.A."/>
            <person name="Spalding M.H."/>
            <person name="Kapitonov V.V."/>
            <person name="Ren Q."/>
            <person name="Ferris P."/>
            <person name="Lindquist E."/>
            <person name="Shapiro H."/>
            <person name="Lucas S.M."/>
            <person name="Grimwood J."/>
            <person name="Schmutz J."/>
            <person name="Grigoriev I.V."/>
            <person name="Rokhsar D.S."/>
        </authorList>
    </citation>
    <scope>NUCLEOTIDE SEQUENCE</scope>
    <source>
        <strain evidence="4">CC-503 cw92 mt+</strain>
    </source>
</reference>
<organism evidence="4 5">
    <name type="scientific">Chlamydomonas reinhardtii</name>
    <name type="common">Chlamydomonas smithii</name>
    <dbReference type="NCBI Taxonomy" id="3055"/>
    <lineage>
        <taxon>Eukaryota</taxon>
        <taxon>Viridiplantae</taxon>
        <taxon>Chlorophyta</taxon>
        <taxon>core chlorophytes</taxon>
        <taxon>Chlorophyceae</taxon>
        <taxon>CS clade</taxon>
        <taxon>Chlamydomonadales</taxon>
        <taxon>Chlamydomonadaceae</taxon>
        <taxon>Chlamydomonas</taxon>
    </lineage>
</organism>
<evidence type="ECO:0000313" key="5">
    <source>
        <dbReference type="Proteomes" id="UP000006906"/>
    </source>
</evidence>
<proteinExistence type="predicted"/>
<accession>A0A2K3D1D8</accession>
<feature type="chain" id="PRO_5014294305" description="Peptidase M11 gametolysin domain-containing protein" evidence="2">
    <location>
        <begin position="37"/>
        <end position="712"/>
    </location>
</feature>
<evidence type="ECO:0000259" key="3">
    <source>
        <dbReference type="Pfam" id="PF05548"/>
    </source>
</evidence>
<dbReference type="Gramene" id="PNW74354">
    <property type="protein sequence ID" value="PNW74354"/>
    <property type="gene ID" value="CHLRE_13g605200v5"/>
</dbReference>
<evidence type="ECO:0000256" key="1">
    <source>
        <dbReference type="SAM" id="MobiDB-lite"/>
    </source>
</evidence>
<dbReference type="RefSeq" id="XP_042917832.1">
    <property type="nucleotide sequence ID" value="XM_043069857.1"/>
</dbReference>
<dbReference type="RefSeq" id="XP_042917833.1">
    <property type="nucleotide sequence ID" value="XM_043069858.1"/>
</dbReference>
<dbReference type="OrthoDB" id="531774at2759"/>
<dbReference type="Gramene" id="PNW74353">
    <property type="protein sequence ID" value="PNW74353"/>
    <property type="gene ID" value="CHLRE_13g605200v5"/>
</dbReference>
<dbReference type="EMBL" id="CM008974">
    <property type="protein sequence ID" value="PNW74354.1"/>
    <property type="molecule type" value="Genomic_DNA"/>
</dbReference>
<evidence type="ECO:0000256" key="2">
    <source>
        <dbReference type="SAM" id="SignalP"/>
    </source>
</evidence>
<feature type="domain" description="Peptidase M11 gametolysin" evidence="3">
    <location>
        <begin position="299"/>
        <end position="623"/>
    </location>
</feature>
<dbReference type="OMA" id="SENCYAG"/>
<feature type="signal peptide" evidence="2">
    <location>
        <begin position="1"/>
        <end position="36"/>
    </location>
</feature>
<dbReference type="Proteomes" id="UP000006906">
    <property type="component" value="Chromosome 13"/>
</dbReference>
<reference evidence="4 5" key="1">
    <citation type="journal article" date="2007" name="Science">
        <title>The Chlamydomonas genome reveals the evolution of key animal and plant functions.</title>
        <authorList>
            <person name="Merchant S.S."/>
            <person name="Prochnik S.E."/>
            <person name="Vallon O."/>
            <person name="Harris E.H."/>
            <person name="Karpowicz S.J."/>
            <person name="Witman G.B."/>
            <person name="Terry A."/>
            <person name="Salamov A."/>
            <person name="Fritz-Laylin L.K."/>
            <person name="Marechal-Drouard L."/>
            <person name="Marshall W.F."/>
            <person name="Qu L.H."/>
            <person name="Nelson D.R."/>
            <person name="Sanderfoot A.A."/>
            <person name="Spalding M.H."/>
            <person name="Kapitonov V.V."/>
            <person name="Ren Q."/>
            <person name="Ferris P."/>
            <person name="Lindquist E."/>
            <person name="Shapiro H."/>
            <person name="Lucas S.M."/>
            <person name="Grimwood J."/>
            <person name="Schmutz J."/>
            <person name="Cardol P."/>
            <person name="Cerutti H."/>
            <person name="Chanfreau G."/>
            <person name="Chen C.L."/>
            <person name="Cognat V."/>
            <person name="Croft M.T."/>
            <person name="Dent R."/>
            <person name="Dutcher S."/>
            <person name="Fernandez E."/>
            <person name="Fukuzawa H."/>
            <person name="Gonzalez-Ballester D."/>
            <person name="Gonzalez-Halphen D."/>
            <person name="Hallmann A."/>
            <person name="Hanikenne M."/>
            <person name="Hippler M."/>
            <person name="Inwood W."/>
            <person name="Jabbari K."/>
            <person name="Kalanon M."/>
            <person name="Kuras R."/>
            <person name="Lefebvre P.A."/>
            <person name="Lemaire S.D."/>
            <person name="Lobanov A.V."/>
            <person name="Lohr M."/>
            <person name="Manuell A."/>
            <person name="Meier I."/>
            <person name="Mets L."/>
            <person name="Mittag M."/>
            <person name="Mittelmeier T."/>
            <person name="Moroney J.V."/>
            <person name="Moseley J."/>
            <person name="Napoli C."/>
            <person name="Nedelcu A.M."/>
            <person name="Niyogi K."/>
            <person name="Novoselov S.V."/>
            <person name="Paulsen I.T."/>
            <person name="Pazour G."/>
            <person name="Purton S."/>
            <person name="Ral J.P."/>
            <person name="Riano-Pachon D.M."/>
            <person name="Riekhof W."/>
            <person name="Rymarquis L."/>
            <person name="Schroda M."/>
            <person name="Stern D."/>
            <person name="Umen J."/>
            <person name="Willows R."/>
            <person name="Wilson N."/>
            <person name="Zimmer S.L."/>
            <person name="Allmer J."/>
            <person name="Balk J."/>
            <person name="Bisova K."/>
            <person name="Chen C.J."/>
            <person name="Elias M."/>
            <person name="Gendler K."/>
            <person name="Hauser C."/>
            <person name="Lamb M.R."/>
            <person name="Ledford H."/>
            <person name="Long J.C."/>
            <person name="Minagawa J."/>
            <person name="Page M.D."/>
            <person name="Pan J."/>
            <person name="Pootakham W."/>
            <person name="Roje S."/>
            <person name="Rose A."/>
            <person name="Stahlberg E."/>
            <person name="Terauchi A.M."/>
            <person name="Yang P."/>
            <person name="Ball S."/>
            <person name="Bowler C."/>
            <person name="Dieckmann C.L."/>
            <person name="Gladyshev V.N."/>
            <person name="Green P."/>
            <person name="Jorgensen R."/>
            <person name="Mayfield S."/>
            <person name="Mueller-Roeber B."/>
            <person name="Rajamani S."/>
            <person name="Sayre R.T."/>
            <person name="Brokstein P."/>
            <person name="Dubchak I."/>
            <person name="Goodstein D."/>
            <person name="Hornick L."/>
            <person name="Huang Y.W."/>
            <person name="Jhaveri J."/>
            <person name="Luo Y."/>
            <person name="Martinez D."/>
            <person name="Ngau W.C."/>
            <person name="Otillar B."/>
            <person name="Poliakov A."/>
            <person name="Porter A."/>
            <person name="Szajkowski L."/>
            <person name="Werner G."/>
            <person name="Zhou K."/>
            <person name="Grigoriev I.V."/>
            <person name="Rokhsar D.S."/>
            <person name="Grossman A.R."/>
        </authorList>
    </citation>
    <scope>NUCLEOTIDE SEQUENCE [LARGE SCALE GENOMIC DNA]</scope>
    <source>
        <strain evidence="5">CC-503</strain>
        <strain evidence="4">CC-503 cw92 mt+</strain>
    </source>
</reference>
<dbReference type="KEGG" id="cre:CHLRE_13g605200v5"/>
<protein>
    <recommendedName>
        <fullName evidence="3">Peptidase M11 gametolysin domain-containing protein</fullName>
    </recommendedName>
</protein>
<feature type="region of interest" description="Disordered" evidence="1">
    <location>
        <begin position="144"/>
        <end position="235"/>
    </location>
</feature>
<dbReference type="EMBL" id="CM008974">
    <property type="protein sequence ID" value="PNW74353.1"/>
    <property type="molecule type" value="Genomic_DNA"/>
</dbReference>
<dbReference type="Pfam" id="PF05548">
    <property type="entry name" value="Peptidase_M11"/>
    <property type="match status" value="1"/>
</dbReference>
<dbReference type="InterPro" id="IPR008752">
    <property type="entry name" value="Peptidase_M11"/>
</dbReference>
<evidence type="ECO:0000313" key="4">
    <source>
        <dbReference type="EMBL" id="PNW74354.1"/>
    </source>
</evidence>
<keyword evidence="2" id="KW-0732">Signal</keyword>
<keyword evidence="5" id="KW-1185">Reference proteome</keyword>
<name>A0A2K3D1D8_CHLRE</name>
<dbReference type="AlphaFoldDB" id="A0A2K3D1D8"/>
<gene>
    <name evidence="4" type="ORF">CHLRE_13g605200v5</name>
</gene>
<dbReference type="ExpressionAtlas" id="A0A2K3D1D8">
    <property type="expression patterns" value="differential"/>
</dbReference>
<feature type="compositionally biased region" description="Acidic residues" evidence="1">
    <location>
        <begin position="194"/>
        <end position="234"/>
    </location>
</feature>
<sequence length="712" mass="76564">MAGLHPSAASWRPRNSASASSFVAILVLAALSLCCARKSAIEVTGNVAVMTSIRVLHQQQPAASNPTTNSLGSPLDISSVNFVELRCPDIINAEGFAVPDPECNAPLTTLADGEDALGFAAEQELLSGDLVQVTVRVNEETAAALNATRQPRRNRNSSAPSPAPSGHRRRHLLQRAAAAAAADEYDGMSSDPEPQSDDQLEAALESDSDDEYGSEYDTDDQDGDEDEDGEDAEGTADMQAVEDAAAELDTHRRRELRSADAIARRQSPSGFKYVPGSLRIKRRGAQKEIYTGTPIPLRSTIYLLDFCNWTNPYRSPEAFKKYVSSGNGSVENNLMNYYRTCSYGKSSFDWGNVTVIGPVQLPCKGDVSSGSLKYAFDGSTKCGAAEQLSWVRGAESYGQQLAATNDVVKSILAWTQRRRIMLILPAQAKCGWAGLADVACTSPTCRSFIKGSYASNDNVMYHELQHNFGLSHAGKGINEYGDPTDPLGDYNAVGTHLQCHNAPNNYRIGWAKPVNQIPGKGGDGWWGNLTAGNFTAASNHLRFTIPASAISDENMVVVNLAAASADPAAARIPYPKYFLSYRVRNTTNGAFDSGITSGYSNRLIIHAFNGSQSERDYNRSLLIDAGPKFSNPDRSFGNGTVWASPFVPYNAASGLGGGLRIKVLRTGPTSVDIDVCRMFDTKEGTPGSENCYAGQDRDCDGLYGTDDPDCKA</sequence>